<dbReference type="Proteomes" id="UP000613011">
    <property type="component" value="Unassembled WGS sequence"/>
</dbReference>
<dbReference type="AlphaFoldDB" id="A0A936ZDN5"/>
<gene>
    <name evidence="1" type="ORF">JI739_01560</name>
</gene>
<proteinExistence type="predicted"/>
<dbReference type="RefSeq" id="WP_201682081.1">
    <property type="nucleotide sequence ID" value="NZ_JAEQNA010000001.1"/>
</dbReference>
<reference evidence="1" key="1">
    <citation type="submission" date="2021-01" db="EMBL/GenBank/DDBJ databases">
        <title>Ramlibacter sp. strain AW1 16S ribosomal RNA gene Genome sequencing and assembly.</title>
        <authorList>
            <person name="Kang M."/>
        </authorList>
    </citation>
    <scope>NUCLEOTIDE SEQUENCE</scope>
    <source>
        <strain evidence="1">AW1</strain>
    </source>
</reference>
<protein>
    <submittedName>
        <fullName evidence="1">Uncharacterized protein</fullName>
    </submittedName>
</protein>
<name>A0A936ZDN5_9BURK</name>
<accession>A0A936ZDN5</accession>
<evidence type="ECO:0000313" key="2">
    <source>
        <dbReference type="Proteomes" id="UP000613011"/>
    </source>
</evidence>
<sequence length="114" mass="12730">MSRRARRWLAIALLVAGSALVAASGLQAWHAWQLARRLEAGEIRVETLRGWMTLPYIAQVYGVPEARLREAIGAPPLGGDERSLRTWFSVLQLDPLTGRQRLEQVILDKGRTDG</sequence>
<dbReference type="EMBL" id="JAEQNA010000001">
    <property type="protein sequence ID" value="MBL0419022.1"/>
    <property type="molecule type" value="Genomic_DNA"/>
</dbReference>
<evidence type="ECO:0000313" key="1">
    <source>
        <dbReference type="EMBL" id="MBL0419022.1"/>
    </source>
</evidence>
<comment type="caution">
    <text evidence="1">The sequence shown here is derived from an EMBL/GenBank/DDBJ whole genome shotgun (WGS) entry which is preliminary data.</text>
</comment>
<organism evidence="1 2">
    <name type="scientific">Ramlibacter aurantiacus</name>
    <dbReference type="NCBI Taxonomy" id="2801330"/>
    <lineage>
        <taxon>Bacteria</taxon>
        <taxon>Pseudomonadati</taxon>
        <taxon>Pseudomonadota</taxon>
        <taxon>Betaproteobacteria</taxon>
        <taxon>Burkholderiales</taxon>
        <taxon>Comamonadaceae</taxon>
        <taxon>Ramlibacter</taxon>
    </lineage>
</organism>
<keyword evidence="2" id="KW-1185">Reference proteome</keyword>